<comment type="caution">
    <text evidence="1">The sequence shown here is derived from an EMBL/GenBank/DDBJ whole genome shotgun (WGS) entry which is preliminary data.</text>
</comment>
<evidence type="ECO:0000313" key="1">
    <source>
        <dbReference type="EMBL" id="KAH3741168.1"/>
    </source>
</evidence>
<dbReference type="EMBL" id="JAIWYP010000011">
    <property type="protein sequence ID" value="KAH3741168.1"/>
    <property type="molecule type" value="Genomic_DNA"/>
</dbReference>
<accession>A0A9D4DC98</accession>
<reference evidence="1" key="1">
    <citation type="journal article" date="2019" name="bioRxiv">
        <title>The Genome of the Zebra Mussel, Dreissena polymorpha: A Resource for Invasive Species Research.</title>
        <authorList>
            <person name="McCartney M.A."/>
            <person name="Auch B."/>
            <person name="Kono T."/>
            <person name="Mallez S."/>
            <person name="Zhang Y."/>
            <person name="Obille A."/>
            <person name="Becker A."/>
            <person name="Abrahante J.E."/>
            <person name="Garbe J."/>
            <person name="Badalamenti J.P."/>
            <person name="Herman A."/>
            <person name="Mangelson H."/>
            <person name="Liachko I."/>
            <person name="Sullivan S."/>
            <person name="Sone E.D."/>
            <person name="Koren S."/>
            <person name="Silverstein K.A.T."/>
            <person name="Beckman K.B."/>
            <person name="Gohl D.M."/>
        </authorList>
    </citation>
    <scope>NUCLEOTIDE SEQUENCE</scope>
    <source>
        <strain evidence="1">Duluth1</strain>
        <tissue evidence="1">Whole animal</tissue>
    </source>
</reference>
<organism evidence="1 2">
    <name type="scientific">Dreissena polymorpha</name>
    <name type="common">Zebra mussel</name>
    <name type="synonym">Mytilus polymorpha</name>
    <dbReference type="NCBI Taxonomy" id="45954"/>
    <lineage>
        <taxon>Eukaryota</taxon>
        <taxon>Metazoa</taxon>
        <taxon>Spiralia</taxon>
        <taxon>Lophotrochozoa</taxon>
        <taxon>Mollusca</taxon>
        <taxon>Bivalvia</taxon>
        <taxon>Autobranchia</taxon>
        <taxon>Heteroconchia</taxon>
        <taxon>Euheterodonta</taxon>
        <taxon>Imparidentia</taxon>
        <taxon>Neoheterodontei</taxon>
        <taxon>Myida</taxon>
        <taxon>Dreissenoidea</taxon>
        <taxon>Dreissenidae</taxon>
        <taxon>Dreissena</taxon>
    </lineage>
</organism>
<reference evidence="1" key="2">
    <citation type="submission" date="2020-11" db="EMBL/GenBank/DDBJ databases">
        <authorList>
            <person name="McCartney M.A."/>
            <person name="Auch B."/>
            <person name="Kono T."/>
            <person name="Mallez S."/>
            <person name="Becker A."/>
            <person name="Gohl D.M."/>
            <person name="Silverstein K.A.T."/>
            <person name="Koren S."/>
            <person name="Bechman K.B."/>
            <person name="Herman A."/>
            <person name="Abrahante J.E."/>
            <person name="Garbe J."/>
        </authorList>
    </citation>
    <scope>NUCLEOTIDE SEQUENCE</scope>
    <source>
        <strain evidence="1">Duluth1</strain>
        <tissue evidence="1">Whole animal</tissue>
    </source>
</reference>
<keyword evidence="2" id="KW-1185">Reference proteome</keyword>
<sequence>MDIEQEEEIIVDRELSAKKYCSCRQRCACLLGHKIPIYSEFKADDYKSCHATEMQMRK</sequence>
<evidence type="ECO:0000313" key="2">
    <source>
        <dbReference type="Proteomes" id="UP000828390"/>
    </source>
</evidence>
<dbReference type="Proteomes" id="UP000828390">
    <property type="component" value="Unassembled WGS sequence"/>
</dbReference>
<proteinExistence type="predicted"/>
<protein>
    <submittedName>
        <fullName evidence="1">Uncharacterized protein</fullName>
    </submittedName>
</protein>
<gene>
    <name evidence="1" type="ORF">DPMN_047888</name>
</gene>
<name>A0A9D4DC98_DREPO</name>
<dbReference type="AlphaFoldDB" id="A0A9D4DC98"/>